<dbReference type="AlphaFoldDB" id="A0A3S8S0R6"/>
<evidence type="ECO:0000313" key="4">
    <source>
        <dbReference type="Proteomes" id="UP000273145"/>
    </source>
</evidence>
<keyword evidence="4" id="KW-1185">Reference proteome</keyword>
<proteinExistence type="predicted"/>
<dbReference type="PROSITE" id="PS50975">
    <property type="entry name" value="ATP_GRASP"/>
    <property type="match status" value="1"/>
</dbReference>
<evidence type="ECO:0000259" key="2">
    <source>
        <dbReference type="PROSITE" id="PS50975"/>
    </source>
</evidence>
<gene>
    <name evidence="3" type="ORF">EIM92_22885</name>
</gene>
<dbReference type="InterPro" id="IPR011761">
    <property type="entry name" value="ATP-grasp"/>
</dbReference>
<keyword evidence="1" id="KW-0547">Nucleotide-binding</keyword>
<name>A0A3S8S0R6_9BACL</name>
<dbReference type="OrthoDB" id="7869153at2"/>
<dbReference type="RefSeq" id="WP_125084825.1">
    <property type="nucleotide sequence ID" value="NZ_CP034248.1"/>
</dbReference>
<keyword evidence="1" id="KW-0067">ATP-binding</keyword>
<evidence type="ECO:0000313" key="3">
    <source>
        <dbReference type="EMBL" id="AZK48674.1"/>
    </source>
</evidence>
<dbReference type="Proteomes" id="UP000273145">
    <property type="component" value="Chromosome"/>
</dbReference>
<dbReference type="Gene3D" id="3.30.470.20">
    <property type="entry name" value="ATP-grasp fold, B domain"/>
    <property type="match status" value="1"/>
</dbReference>
<protein>
    <submittedName>
        <fullName evidence="3">YheC/YheD family protein</fullName>
    </submittedName>
</protein>
<dbReference type="EMBL" id="CP034248">
    <property type="protein sequence ID" value="AZK48674.1"/>
    <property type="molecule type" value="Genomic_DNA"/>
</dbReference>
<dbReference type="SUPFAM" id="SSF56059">
    <property type="entry name" value="Glutathione synthetase ATP-binding domain-like"/>
    <property type="match status" value="1"/>
</dbReference>
<reference evidence="3 4" key="1">
    <citation type="submission" date="2018-11" db="EMBL/GenBank/DDBJ databases">
        <title>Genome sequencing of Paenibacillus lentus DSM25539(T).</title>
        <authorList>
            <person name="Kook J.-K."/>
            <person name="Park S.-N."/>
            <person name="Lim Y.K."/>
        </authorList>
    </citation>
    <scope>NUCLEOTIDE SEQUENCE [LARGE SCALE GENOMIC DNA]</scope>
    <source>
        <strain evidence="3 4">DSM 25539</strain>
    </source>
</reference>
<dbReference type="Pfam" id="PF14398">
    <property type="entry name" value="ATPgrasp_YheCD"/>
    <property type="match status" value="1"/>
</dbReference>
<dbReference type="InterPro" id="IPR026838">
    <property type="entry name" value="YheC/D"/>
</dbReference>
<dbReference type="GO" id="GO:0005524">
    <property type="term" value="F:ATP binding"/>
    <property type="evidence" value="ECO:0007669"/>
    <property type="project" value="UniProtKB-UniRule"/>
</dbReference>
<dbReference type="GO" id="GO:0046872">
    <property type="term" value="F:metal ion binding"/>
    <property type="evidence" value="ECO:0007669"/>
    <property type="project" value="InterPro"/>
</dbReference>
<evidence type="ECO:0000256" key="1">
    <source>
        <dbReference type="PROSITE-ProRule" id="PRU00409"/>
    </source>
</evidence>
<sequence length="261" mass="30908">MGYRKLDKWSKYVIMRREKMLRKHLPTTRIATKRLLLRMLLHYGMVYMKPARGSQGRGVMRVEKRRGWKRKYVYQHGKRKRTFSNYHQAYASLQREMKGKRYIVQKGIWLLKHKGRPFDIRLMIQRAPRGGFATTGTFTRVAHPRKIVTNGSQGGSIYATDVVLRKYASPAKRRKLYRRMNSLAHRTVRQLWRVTPGIKELGLDYAIDRNLKPWILEVNSKPGVSPYTLLRDKSIIRRIVRYGRAYGKTYSLVTRKAKRGR</sequence>
<organism evidence="3 4">
    <name type="scientific">Paenibacillus lentus</name>
    <dbReference type="NCBI Taxonomy" id="1338368"/>
    <lineage>
        <taxon>Bacteria</taxon>
        <taxon>Bacillati</taxon>
        <taxon>Bacillota</taxon>
        <taxon>Bacilli</taxon>
        <taxon>Bacillales</taxon>
        <taxon>Paenibacillaceae</taxon>
        <taxon>Paenibacillus</taxon>
    </lineage>
</organism>
<accession>A0A3S8S0R6</accession>
<dbReference type="KEGG" id="plen:EIM92_22885"/>
<feature type="domain" description="ATP-grasp" evidence="2">
    <location>
        <begin position="17"/>
        <end position="244"/>
    </location>
</feature>